<dbReference type="PROSITE" id="PS51318">
    <property type="entry name" value="TAT"/>
    <property type="match status" value="1"/>
</dbReference>
<evidence type="ECO:0000256" key="2">
    <source>
        <dbReference type="SAM" id="SignalP"/>
    </source>
</evidence>
<keyword evidence="2" id="KW-0732">Signal</keyword>
<proteinExistence type="predicted"/>
<protein>
    <recommendedName>
        <fullName evidence="7">LPXTG cell wall anchor domain-containing protein</fullName>
    </recommendedName>
</protein>
<organism evidence="4 5">
    <name type="scientific">Bittarella massiliensis</name>
    <name type="common">ex Durand et al. 2017</name>
    <dbReference type="NCBI Taxonomy" id="1720313"/>
    <lineage>
        <taxon>Bacteria</taxon>
        <taxon>Bacillati</taxon>
        <taxon>Bacillota</taxon>
        <taxon>Clostridia</taxon>
        <taxon>Eubacteriales</taxon>
        <taxon>Oscillospiraceae</taxon>
        <taxon>Bittarella (ex Durand et al. 2017)</taxon>
    </lineage>
</organism>
<dbReference type="EMBL" id="WWVX01000011">
    <property type="protein sequence ID" value="MZL70805.1"/>
    <property type="molecule type" value="Genomic_DNA"/>
</dbReference>
<evidence type="ECO:0008006" key="7">
    <source>
        <dbReference type="Google" id="ProtNLM"/>
    </source>
</evidence>
<dbReference type="InterPro" id="IPR006311">
    <property type="entry name" value="TAT_signal"/>
</dbReference>
<reference evidence="5" key="1">
    <citation type="submission" date="2016-11" db="EMBL/GenBank/DDBJ databases">
        <authorList>
            <person name="Jaros S."/>
            <person name="Januszkiewicz K."/>
            <person name="Wedrychowicz H."/>
        </authorList>
    </citation>
    <scope>NUCLEOTIDE SEQUENCE [LARGE SCALE GENOMIC DNA]</scope>
    <source>
        <strain evidence="5">DSM 4029</strain>
    </source>
</reference>
<dbReference type="AlphaFoldDB" id="A0AAQ1MFT4"/>
<evidence type="ECO:0000313" key="6">
    <source>
        <dbReference type="Proteomes" id="UP000474718"/>
    </source>
</evidence>
<evidence type="ECO:0000256" key="1">
    <source>
        <dbReference type="SAM" id="Phobius"/>
    </source>
</evidence>
<accession>A0AAQ1MFT4</accession>
<dbReference type="Proteomes" id="UP000474718">
    <property type="component" value="Unassembled WGS sequence"/>
</dbReference>
<dbReference type="EMBL" id="FQVY01000007">
    <property type="protein sequence ID" value="SHG65461.1"/>
    <property type="molecule type" value="Genomic_DNA"/>
</dbReference>
<feature type="chain" id="PRO_5042971365" description="LPXTG cell wall anchor domain-containing protein" evidence="2">
    <location>
        <begin position="35"/>
        <end position="255"/>
    </location>
</feature>
<feature type="signal peptide" evidence="2">
    <location>
        <begin position="1"/>
        <end position="34"/>
    </location>
</feature>
<evidence type="ECO:0000313" key="4">
    <source>
        <dbReference type="EMBL" id="SHG65461.1"/>
    </source>
</evidence>
<keyword evidence="1" id="KW-0472">Membrane</keyword>
<name>A0AAQ1MFT4_9FIRM</name>
<reference evidence="3 6" key="3">
    <citation type="journal article" date="2019" name="Nat. Med.">
        <title>A library of human gut bacterial isolates paired with longitudinal multiomics data enables mechanistic microbiome research.</title>
        <authorList>
            <person name="Poyet M."/>
            <person name="Groussin M."/>
            <person name="Gibbons S.M."/>
            <person name="Avila-Pacheco J."/>
            <person name="Jiang X."/>
            <person name="Kearney S.M."/>
            <person name="Perrotta A.R."/>
            <person name="Berdy B."/>
            <person name="Zhao S."/>
            <person name="Lieberman T.D."/>
            <person name="Swanson P.K."/>
            <person name="Smith M."/>
            <person name="Roesemann S."/>
            <person name="Alexander J.E."/>
            <person name="Rich S.A."/>
            <person name="Livny J."/>
            <person name="Vlamakis H."/>
            <person name="Clish C."/>
            <person name="Bullock K."/>
            <person name="Deik A."/>
            <person name="Scott J."/>
            <person name="Pierce K.A."/>
            <person name="Xavier R.J."/>
            <person name="Alm E.J."/>
        </authorList>
    </citation>
    <scope>NUCLEOTIDE SEQUENCE [LARGE SCALE GENOMIC DNA]</scope>
    <source>
        <strain evidence="3 6">BIOML-A2</strain>
    </source>
</reference>
<keyword evidence="1" id="KW-1133">Transmembrane helix</keyword>
<evidence type="ECO:0000313" key="3">
    <source>
        <dbReference type="EMBL" id="MZL70805.1"/>
    </source>
</evidence>
<dbReference type="Proteomes" id="UP000184089">
    <property type="component" value="Unassembled WGS sequence"/>
</dbReference>
<keyword evidence="6" id="KW-1185">Reference proteome</keyword>
<evidence type="ECO:0000313" key="5">
    <source>
        <dbReference type="Proteomes" id="UP000184089"/>
    </source>
</evidence>
<feature type="transmembrane region" description="Helical" evidence="1">
    <location>
        <begin position="223"/>
        <end position="243"/>
    </location>
</feature>
<gene>
    <name evidence="3" type="ORF">GT747_13705</name>
    <name evidence="4" type="ORF">SAMN05444424_2907</name>
</gene>
<keyword evidence="1" id="KW-0812">Transmembrane</keyword>
<sequence>MTHHKSSNQSRRFALAPVLLVLLGLLALSLPARAADALYRFTHNGQDLLAVGTVTSVGEGSITFSISEILKSSSSIGGGSSPLPSSEVRREIKVERGEALRDLQPGDAAILSLKKKMWGSFALDNGAYRLDGTALPVQASTLAGEENAETAAVTFFVNSRGVFCEFAFEGDDGRVALTYKGQDYLIYDRATGGIQNPQIPGTPSRLPTEPKGDDWFANWQSPAVLIGILAMVAGGAITLRILFKKRKGRHTIYLK</sequence>
<reference evidence="4" key="2">
    <citation type="submission" date="2016-11" db="EMBL/GenBank/DDBJ databases">
        <authorList>
            <person name="Varghese N."/>
            <person name="Submissions S."/>
        </authorList>
    </citation>
    <scope>NUCLEOTIDE SEQUENCE</scope>
    <source>
        <strain evidence="4">DSM 4029</strain>
    </source>
</reference>
<dbReference type="RefSeq" id="WP_143161668.1">
    <property type="nucleotide sequence ID" value="NZ_FQVY01000007.1"/>
</dbReference>
<comment type="caution">
    <text evidence="4">The sequence shown here is derived from an EMBL/GenBank/DDBJ whole genome shotgun (WGS) entry which is preliminary data.</text>
</comment>